<dbReference type="EC" id="2.1.2.9" evidence="2 5"/>
<feature type="binding site" evidence="5">
    <location>
        <begin position="102"/>
        <end position="105"/>
    </location>
    <ligand>
        <name>(6S)-5,6,7,8-tetrahydrofolate</name>
        <dbReference type="ChEBI" id="CHEBI:57453"/>
    </ligand>
</feature>
<keyword evidence="4 5" id="KW-0648">Protein biosynthesis</keyword>
<dbReference type="PANTHER" id="PTHR11138">
    <property type="entry name" value="METHIONYL-TRNA FORMYLTRANSFERASE"/>
    <property type="match status" value="1"/>
</dbReference>
<gene>
    <name evidence="5" type="primary">fmt</name>
    <name evidence="8" type="ORF">GSF08_08345</name>
</gene>
<feature type="domain" description="Formyl transferase N-terminal" evidence="6">
    <location>
        <begin position="2"/>
        <end position="171"/>
    </location>
</feature>
<keyword evidence="3 5" id="KW-0808">Transferase</keyword>
<comment type="function">
    <text evidence="5">Attaches a formyl group to the free amino group of methionyl-tRNA(fMet). The formyl group appears to play a dual role in the initiator identity of N-formylmethionyl-tRNA by promoting its recognition by IF2 and preventing the misappropriation of this tRNA by the elongation apparatus.</text>
</comment>
<dbReference type="GO" id="GO:0005829">
    <property type="term" value="C:cytosol"/>
    <property type="evidence" value="ECO:0007669"/>
    <property type="project" value="TreeGrafter"/>
</dbReference>
<dbReference type="InterPro" id="IPR002376">
    <property type="entry name" value="Formyl_transf_N"/>
</dbReference>
<dbReference type="InterPro" id="IPR005794">
    <property type="entry name" value="Fmt"/>
</dbReference>
<dbReference type="InterPro" id="IPR011034">
    <property type="entry name" value="Formyl_transferase-like_C_sf"/>
</dbReference>
<evidence type="ECO:0000256" key="2">
    <source>
        <dbReference type="ARBA" id="ARBA00012261"/>
    </source>
</evidence>
<dbReference type="PANTHER" id="PTHR11138:SF5">
    <property type="entry name" value="METHIONYL-TRNA FORMYLTRANSFERASE, MITOCHONDRIAL"/>
    <property type="match status" value="1"/>
</dbReference>
<dbReference type="SUPFAM" id="SSF53328">
    <property type="entry name" value="Formyltransferase"/>
    <property type="match status" value="1"/>
</dbReference>
<dbReference type="SUPFAM" id="SSF50486">
    <property type="entry name" value="FMT C-terminal domain-like"/>
    <property type="match status" value="1"/>
</dbReference>
<evidence type="ECO:0000256" key="4">
    <source>
        <dbReference type="ARBA" id="ARBA00022917"/>
    </source>
</evidence>
<dbReference type="InterPro" id="IPR036477">
    <property type="entry name" value="Formyl_transf_N_sf"/>
</dbReference>
<comment type="catalytic activity">
    <reaction evidence="5">
        <text>L-methionyl-tRNA(fMet) + (6R)-10-formyltetrahydrofolate = N-formyl-L-methionyl-tRNA(fMet) + (6S)-5,6,7,8-tetrahydrofolate + H(+)</text>
        <dbReference type="Rhea" id="RHEA:24380"/>
        <dbReference type="Rhea" id="RHEA-COMP:9952"/>
        <dbReference type="Rhea" id="RHEA-COMP:9953"/>
        <dbReference type="ChEBI" id="CHEBI:15378"/>
        <dbReference type="ChEBI" id="CHEBI:57453"/>
        <dbReference type="ChEBI" id="CHEBI:78530"/>
        <dbReference type="ChEBI" id="CHEBI:78844"/>
        <dbReference type="ChEBI" id="CHEBI:195366"/>
        <dbReference type="EC" id="2.1.2.9"/>
    </reaction>
</comment>
<dbReference type="CDD" id="cd08646">
    <property type="entry name" value="FMT_core_Met-tRNA-FMT_N"/>
    <property type="match status" value="1"/>
</dbReference>
<evidence type="ECO:0000259" key="6">
    <source>
        <dbReference type="Pfam" id="PF00551"/>
    </source>
</evidence>
<dbReference type="Gene3D" id="3.40.50.12230">
    <property type="match status" value="1"/>
</dbReference>
<comment type="similarity">
    <text evidence="1 5">Belongs to the Fmt family.</text>
</comment>
<evidence type="ECO:0000256" key="1">
    <source>
        <dbReference type="ARBA" id="ARBA00010699"/>
    </source>
</evidence>
<dbReference type="EMBL" id="WUUQ01000002">
    <property type="protein sequence ID" value="MXQ73949.1"/>
    <property type="molecule type" value="Genomic_DNA"/>
</dbReference>
<dbReference type="CDD" id="cd08704">
    <property type="entry name" value="Met_tRNA_FMT_C"/>
    <property type="match status" value="1"/>
</dbReference>
<protein>
    <recommendedName>
        <fullName evidence="2 5">Methionyl-tRNA formyltransferase</fullName>
        <ecNumber evidence="2 5">2.1.2.9</ecNumber>
    </recommendedName>
</protein>
<dbReference type="NCBIfam" id="TIGR00460">
    <property type="entry name" value="fmt"/>
    <property type="match status" value="1"/>
</dbReference>
<dbReference type="InterPro" id="IPR044135">
    <property type="entry name" value="Met-tRNA-FMT_C"/>
</dbReference>
<sequence length="303" mass="33248">MGTPAFACTILQRLLNENCQVVGVVSQPDKKVGRKQLLQMTPVKELALANQLPVLQPVSIKTEYTDILAWNPDLIITCAYGQIIPDIVLNTPVYGSINVHASLLPKLRGGAPIHKAIINGDKESGISIMRMVKKMDAGAVMAQRKVIIEPQDTTGSLSDKLSLAGADLLMECIPLILNGTAVFREQDEAAATFAYNISKEEEKITFTEDVQEVYNHIRGLIPAPIGYAILNQKKMKFHRVRMKRQPHAYQPGEMIGMMDGGYAIAASNGFILVDELQLEGKNKVDAKAYFNGSGRNDIGKIMQ</sequence>
<feature type="domain" description="Formyl transferase C-terminal" evidence="7">
    <location>
        <begin position="196"/>
        <end position="293"/>
    </location>
</feature>
<reference evidence="8 9" key="2">
    <citation type="submission" date="2020-01" db="EMBL/GenBank/DDBJ databases">
        <title>Clostridiaceae sp. nov. isolated from the gut of human by culturomics.</title>
        <authorList>
            <person name="Chang Y."/>
        </authorList>
    </citation>
    <scope>NUCLEOTIDE SEQUENCE [LARGE SCALE GENOMIC DNA]</scope>
    <source>
        <strain evidence="8 9">DONG20-135</strain>
    </source>
</reference>
<dbReference type="HAMAP" id="MF_00182">
    <property type="entry name" value="Formyl_trans"/>
    <property type="match status" value="1"/>
</dbReference>
<evidence type="ECO:0000256" key="5">
    <source>
        <dbReference type="HAMAP-Rule" id="MF_00182"/>
    </source>
</evidence>
<dbReference type="AlphaFoldDB" id="A0A6N8UBP2"/>
<dbReference type="InterPro" id="IPR041711">
    <property type="entry name" value="Met-tRNA-FMT_N"/>
</dbReference>
<dbReference type="Proteomes" id="UP000434036">
    <property type="component" value="Unassembled WGS sequence"/>
</dbReference>
<evidence type="ECO:0000256" key="3">
    <source>
        <dbReference type="ARBA" id="ARBA00022679"/>
    </source>
</evidence>
<reference evidence="8 9" key="1">
    <citation type="submission" date="2019-12" db="EMBL/GenBank/DDBJ databases">
        <authorList>
            <person name="Yang R."/>
        </authorList>
    </citation>
    <scope>NUCLEOTIDE SEQUENCE [LARGE SCALE GENOMIC DNA]</scope>
    <source>
        <strain evidence="8 9">DONG20-135</strain>
    </source>
</reference>
<evidence type="ECO:0000259" key="7">
    <source>
        <dbReference type="Pfam" id="PF02911"/>
    </source>
</evidence>
<organism evidence="8 9">
    <name type="scientific">Copranaerobaculum intestinale</name>
    <dbReference type="NCBI Taxonomy" id="2692629"/>
    <lineage>
        <taxon>Bacteria</taxon>
        <taxon>Bacillati</taxon>
        <taxon>Bacillota</taxon>
        <taxon>Erysipelotrichia</taxon>
        <taxon>Erysipelotrichales</taxon>
        <taxon>Erysipelotrichaceae</taxon>
        <taxon>Copranaerobaculum</taxon>
    </lineage>
</organism>
<accession>A0A6N8UBP2</accession>
<dbReference type="Pfam" id="PF02911">
    <property type="entry name" value="Formyl_trans_C"/>
    <property type="match status" value="1"/>
</dbReference>
<dbReference type="InterPro" id="IPR005793">
    <property type="entry name" value="Formyl_trans_C"/>
</dbReference>
<evidence type="ECO:0000313" key="9">
    <source>
        <dbReference type="Proteomes" id="UP000434036"/>
    </source>
</evidence>
<keyword evidence="9" id="KW-1185">Reference proteome</keyword>
<dbReference type="Pfam" id="PF00551">
    <property type="entry name" value="Formyl_trans_N"/>
    <property type="match status" value="1"/>
</dbReference>
<proteinExistence type="inferred from homology"/>
<name>A0A6N8UBP2_9FIRM</name>
<evidence type="ECO:0000313" key="8">
    <source>
        <dbReference type="EMBL" id="MXQ73949.1"/>
    </source>
</evidence>
<comment type="caution">
    <text evidence="8">The sequence shown here is derived from an EMBL/GenBank/DDBJ whole genome shotgun (WGS) entry which is preliminary data.</text>
</comment>
<dbReference type="GO" id="GO:0004479">
    <property type="term" value="F:methionyl-tRNA formyltransferase activity"/>
    <property type="evidence" value="ECO:0007669"/>
    <property type="project" value="UniProtKB-UniRule"/>
</dbReference>